<dbReference type="EMBL" id="PGFJ01000002">
    <property type="protein sequence ID" value="PJJ79118.1"/>
    <property type="molecule type" value="Genomic_DNA"/>
</dbReference>
<evidence type="ECO:0000313" key="8">
    <source>
        <dbReference type="EMBL" id="PJJ79118.1"/>
    </source>
</evidence>
<keyword evidence="4" id="KW-0520">NAD</keyword>
<dbReference type="SUPFAM" id="SSF51735">
    <property type="entry name" value="NAD(P)-binding Rossmann-fold domains"/>
    <property type="match status" value="1"/>
</dbReference>
<dbReference type="RefSeq" id="WP_100341481.1">
    <property type="nucleotide sequence ID" value="NZ_PGFJ01000002.1"/>
</dbReference>
<accession>A0A2H9VLA4</accession>
<dbReference type="EC" id="1.3.1.76" evidence="2"/>
<keyword evidence="3" id="KW-0560">Oxidoreductase</keyword>
<comment type="caution">
    <text evidence="8">The sequence shown here is derived from an EMBL/GenBank/DDBJ whole genome shotgun (WGS) entry which is preliminary data.</text>
</comment>
<dbReference type="Gene3D" id="3.40.50.720">
    <property type="entry name" value="NAD(P)-binding Rossmann-like Domain"/>
    <property type="match status" value="1"/>
</dbReference>
<dbReference type="Pfam" id="PF14824">
    <property type="entry name" value="Sirohm_synth_M"/>
    <property type="match status" value="1"/>
</dbReference>
<dbReference type="InterPro" id="IPR036291">
    <property type="entry name" value="NAD(P)-bd_dom_sf"/>
</dbReference>
<dbReference type="Pfam" id="PF13241">
    <property type="entry name" value="NAD_binding_7"/>
    <property type="match status" value="1"/>
</dbReference>
<dbReference type="Proteomes" id="UP000242687">
    <property type="component" value="Unassembled WGS sequence"/>
</dbReference>
<sequence length="218" mass="23583">MTLVNNTGNNNEELGNQLFPVFIKLNELHTVLIGAGPVGLEKLIAILNNSAKATITIIAIDVLPEIYSLAESFKGISIHQKAFEASDLDIADIVVAATNNNVLNEEIRAAAKQRKLLVNVADKPALCDFYLGSVVKKGDLKIGISTNGKSPTVAKRIKELLTNALPDELDVTLQQLNEIRNSLTGDFAFKVKELNRITAMLLASESGEEKNTATKTTE</sequence>
<dbReference type="NCBIfam" id="TIGR01470">
    <property type="entry name" value="cysG_Nterm"/>
    <property type="match status" value="1"/>
</dbReference>
<proteinExistence type="predicted"/>
<dbReference type="InterPro" id="IPR028281">
    <property type="entry name" value="Sirohaem_synthase_central"/>
</dbReference>
<evidence type="ECO:0000256" key="2">
    <source>
        <dbReference type="ARBA" id="ARBA00012400"/>
    </source>
</evidence>
<dbReference type="InterPro" id="IPR028161">
    <property type="entry name" value="Met8-like"/>
</dbReference>
<dbReference type="PANTHER" id="PTHR35330">
    <property type="entry name" value="SIROHEME BIOSYNTHESIS PROTEIN MET8"/>
    <property type="match status" value="1"/>
</dbReference>
<dbReference type="GO" id="GO:0043115">
    <property type="term" value="F:precorrin-2 dehydrogenase activity"/>
    <property type="evidence" value="ECO:0007669"/>
    <property type="project" value="UniProtKB-EC"/>
</dbReference>
<evidence type="ECO:0000256" key="4">
    <source>
        <dbReference type="ARBA" id="ARBA00023027"/>
    </source>
</evidence>
<dbReference type="Gene3D" id="3.30.160.110">
    <property type="entry name" value="Siroheme synthase, domain 2"/>
    <property type="match status" value="1"/>
</dbReference>
<evidence type="ECO:0000259" key="7">
    <source>
        <dbReference type="Pfam" id="PF14824"/>
    </source>
</evidence>
<dbReference type="UniPathway" id="UPA00262">
    <property type="reaction ID" value="UER00222"/>
</dbReference>
<protein>
    <recommendedName>
        <fullName evidence="2">precorrin-2 dehydrogenase</fullName>
        <ecNumber evidence="2">1.3.1.76</ecNumber>
    </recommendedName>
</protein>
<evidence type="ECO:0000256" key="5">
    <source>
        <dbReference type="ARBA" id="ARBA00023244"/>
    </source>
</evidence>
<dbReference type="GO" id="GO:0019354">
    <property type="term" value="P:siroheme biosynthetic process"/>
    <property type="evidence" value="ECO:0007669"/>
    <property type="project" value="UniProtKB-UniPathway"/>
</dbReference>
<name>A0A2H9VLA4_9SPHI</name>
<evidence type="ECO:0000313" key="9">
    <source>
        <dbReference type="Proteomes" id="UP000242687"/>
    </source>
</evidence>
<dbReference type="InterPro" id="IPR006367">
    <property type="entry name" value="Sirohaem_synthase_N"/>
</dbReference>
<organism evidence="8 9">
    <name type="scientific">Mucilaginibacter auburnensis</name>
    <dbReference type="NCBI Taxonomy" id="1457233"/>
    <lineage>
        <taxon>Bacteria</taxon>
        <taxon>Pseudomonadati</taxon>
        <taxon>Bacteroidota</taxon>
        <taxon>Sphingobacteriia</taxon>
        <taxon>Sphingobacteriales</taxon>
        <taxon>Sphingobacteriaceae</taxon>
        <taxon>Mucilaginibacter</taxon>
    </lineage>
</organism>
<comment type="catalytic activity">
    <reaction evidence="6">
        <text>precorrin-2 + NAD(+) = sirohydrochlorin + NADH + 2 H(+)</text>
        <dbReference type="Rhea" id="RHEA:15613"/>
        <dbReference type="ChEBI" id="CHEBI:15378"/>
        <dbReference type="ChEBI" id="CHEBI:57540"/>
        <dbReference type="ChEBI" id="CHEBI:57945"/>
        <dbReference type="ChEBI" id="CHEBI:58351"/>
        <dbReference type="ChEBI" id="CHEBI:58827"/>
        <dbReference type="EC" id="1.3.1.76"/>
    </reaction>
</comment>
<evidence type="ECO:0000256" key="6">
    <source>
        <dbReference type="ARBA" id="ARBA00047561"/>
    </source>
</evidence>
<dbReference type="GO" id="GO:0004325">
    <property type="term" value="F:ferrochelatase activity"/>
    <property type="evidence" value="ECO:0007669"/>
    <property type="project" value="InterPro"/>
</dbReference>
<evidence type="ECO:0000256" key="1">
    <source>
        <dbReference type="ARBA" id="ARBA00005010"/>
    </source>
</evidence>
<dbReference type="OrthoDB" id="45564at2"/>
<keyword evidence="9" id="KW-1185">Reference proteome</keyword>
<keyword evidence="5" id="KW-0627">Porphyrin biosynthesis</keyword>
<evidence type="ECO:0000256" key="3">
    <source>
        <dbReference type="ARBA" id="ARBA00023002"/>
    </source>
</evidence>
<gene>
    <name evidence="8" type="ORF">CLV57_2243</name>
</gene>
<dbReference type="AlphaFoldDB" id="A0A2H9VLA4"/>
<dbReference type="PANTHER" id="PTHR35330:SF1">
    <property type="entry name" value="SIROHEME BIOSYNTHESIS PROTEIN MET8"/>
    <property type="match status" value="1"/>
</dbReference>
<dbReference type="SUPFAM" id="SSF75615">
    <property type="entry name" value="Siroheme synthase middle domains-like"/>
    <property type="match status" value="1"/>
</dbReference>
<feature type="domain" description="Siroheme synthase central" evidence="7">
    <location>
        <begin position="138"/>
        <end position="163"/>
    </location>
</feature>
<reference evidence="8 9" key="1">
    <citation type="submission" date="2017-11" db="EMBL/GenBank/DDBJ databases">
        <title>Genomic Encyclopedia of Archaeal and Bacterial Type Strains, Phase II (KMG-II): From Individual Species to Whole Genera.</title>
        <authorList>
            <person name="Goeker M."/>
        </authorList>
    </citation>
    <scope>NUCLEOTIDE SEQUENCE [LARGE SCALE GENOMIC DNA]</scope>
    <source>
        <strain evidence="8 9">DSM 28175</strain>
    </source>
</reference>
<comment type="pathway">
    <text evidence="1">Porphyrin-containing compound metabolism; siroheme biosynthesis; sirohydrochlorin from precorrin-2: step 1/1.</text>
</comment>